<reference evidence="1" key="1">
    <citation type="submission" date="2022-01" db="EMBL/GenBank/DDBJ databases">
        <title>Genome-Based Taxonomic Classification of the Phylum Actinobacteria.</title>
        <authorList>
            <person name="Gao Y."/>
        </authorList>
    </citation>
    <scope>NUCLEOTIDE SEQUENCE</scope>
    <source>
        <strain evidence="1">KLBMP 8922</strain>
    </source>
</reference>
<keyword evidence="2" id="KW-1185">Reference proteome</keyword>
<dbReference type="Proteomes" id="UP001165378">
    <property type="component" value="Unassembled WGS sequence"/>
</dbReference>
<evidence type="ECO:0000313" key="2">
    <source>
        <dbReference type="Proteomes" id="UP001165378"/>
    </source>
</evidence>
<name>A0AA41Q1V0_9ACTN</name>
<sequence>MLIKGYGAGPLVAGEDLVDRAGFWANHLLSMCRYTAGGERPIPEWFGDDGADTDALSDVLMDDAAWPVFRVPFQAGHCAVVVYRNLVGDFGVDYLLTHPDWSRAESVYVDEGDGYGPGLSWRDIDRIARTPDLDAPGVHDPAQRLLLLLPLLADDDLPDEAEAAVADALTEIGAPAETVWETADHLLGNRNWADARCRRPSVVRLGEYVFDQ</sequence>
<dbReference type="AlphaFoldDB" id="A0AA41Q1V0"/>
<evidence type="ECO:0000313" key="1">
    <source>
        <dbReference type="EMBL" id="MCF2529983.1"/>
    </source>
</evidence>
<dbReference type="RefSeq" id="WP_235054659.1">
    <property type="nucleotide sequence ID" value="NZ_JAKFHA010000014.1"/>
</dbReference>
<proteinExistence type="predicted"/>
<organism evidence="1 2">
    <name type="scientific">Yinghuangia soli</name>
    <dbReference type="NCBI Taxonomy" id="2908204"/>
    <lineage>
        <taxon>Bacteria</taxon>
        <taxon>Bacillati</taxon>
        <taxon>Actinomycetota</taxon>
        <taxon>Actinomycetes</taxon>
        <taxon>Kitasatosporales</taxon>
        <taxon>Streptomycetaceae</taxon>
        <taxon>Yinghuangia</taxon>
    </lineage>
</organism>
<protein>
    <submittedName>
        <fullName evidence="1">Uncharacterized protein</fullName>
    </submittedName>
</protein>
<comment type="caution">
    <text evidence="1">The sequence shown here is derived from an EMBL/GenBank/DDBJ whole genome shotgun (WGS) entry which is preliminary data.</text>
</comment>
<accession>A0AA41Q1V0</accession>
<gene>
    <name evidence="1" type="ORF">LZ495_22565</name>
</gene>
<dbReference type="EMBL" id="JAKFHA010000014">
    <property type="protein sequence ID" value="MCF2529983.1"/>
    <property type="molecule type" value="Genomic_DNA"/>
</dbReference>